<accession>A0A080M6H8</accession>
<organism evidence="1 2">
    <name type="scientific">Candidatus Accumulibacter phosphatis</name>
    <dbReference type="NCBI Taxonomy" id="327160"/>
    <lineage>
        <taxon>Bacteria</taxon>
        <taxon>Pseudomonadati</taxon>
        <taxon>Pseudomonadota</taxon>
        <taxon>Betaproteobacteria</taxon>
        <taxon>Candidatus Accumulibacter</taxon>
    </lineage>
</organism>
<evidence type="ECO:0000313" key="1">
    <source>
        <dbReference type="EMBL" id="KFB72719.1"/>
    </source>
</evidence>
<gene>
    <name evidence="1" type="ORF">AW09_002087</name>
</gene>
<dbReference type="EMBL" id="JDVG02000345">
    <property type="protein sequence ID" value="KFB72719.1"/>
    <property type="molecule type" value="Genomic_DNA"/>
</dbReference>
<name>A0A080M6H8_9PROT</name>
<reference evidence="1 2" key="1">
    <citation type="submission" date="2014-02" db="EMBL/GenBank/DDBJ databases">
        <title>Expanding our view of genomic diversity in Candidatus Accumulibacter clades.</title>
        <authorList>
            <person name="Skennerton C.T."/>
            <person name="Barr J.J."/>
            <person name="Slater F.R."/>
            <person name="Bond P.L."/>
            <person name="Tyson G.W."/>
        </authorList>
    </citation>
    <scope>NUCLEOTIDE SEQUENCE [LARGE SCALE GENOMIC DNA]</scope>
    <source>
        <strain evidence="2">BA-91</strain>
    </source>
</reference>
<protein>
    <submittedName>
        <fullName evidence="1">Uncharacterized protein</fullName>
    </submittedName>
</protein>
<dbReference type="AlphaFoldDB" id="A0A080M6H8"/>
<dbReference type="Proteomes" id="UP000020077">
    <property type="component" value="Unassembled WGS sequence"/>
</dbReference>
<proteinExistence type="predicted"/>
<comment type="caution">
    <text evidence="1">The sequence shown here is derived from an EMBL/GenBank/DDBJ whole genome shotgun (WGS) entry which is preliminary data.</text>
</comment>
<evidence type="ECO:0000313" key="2">
    <source>
        <dbReference type="Proteomes" id="UP000020077"/>
    </source>
</evidence>
<sequence>MLSTIKLTVKAVLERIDKRRRNQNLVSFRNLTRYRWKAVLCALWQSNCQRFTEKNLLVIVQVAFVHREWTVKVNAMHELLITSRLEVTVQTPHVSAMAPHGSLSEIKRLGLAGAEKLEGDVNGNRSHPPAFCPPCSMARC</sequence>